<feature type="region of interest" description="Disordered" evidence="14">
    <location>
        <begin position="52"/>
        <end position="73"/>
    </location>
</feature>
<keyword evidence="5" id="KW-0808">Transferase</keyword>
<dbReference type="GO" id="GO:0035556">
    <property type="term" value="P:intracellular signal transduction"/>
    <property type="evidence" value="ECO:0007669"/>
    <property type="project" value="TreeGrafter"/>
</dbReference>
<name>A0A8S1ZHX6_ARAAE</name>
<dbReference type="Gene3D" id="3.30.200.20">
    <property type="entry name" value="Phosphorylase Kinase, domain 1"/>
    <property type="match status" value="1"/>
</dbReference>
<evidence type="ECO:0000256" key="9">
    <source>
        <dbReference type="ARBA" id="ARBA00022777"/>
    </source>
</evidence>
<evidence type="ECO:0000259" key="15">
    <source>
        <dbReference type="PROSITE" id="PS50011"/>
    </source>
</evidence>
<comment type="catalytic activity">
    <reaction evidence="13">
        <text>L-seryl-[protein] + ATP = O-phospho-L-seryl-[protein] + ADP + H(+)</text>
        <dbReference type="Rhea" id="RHEA:17989"/>
        <dbReference type="Rhea" id="RHEA-COMP:9863"/>
        <dbReference type="Rhea" id="RHEA-COMP:11604"/>
        <dbReference type="ChEBI" id="CHEBI:15378"/>
        <dbReference type="ChEBI" id="CHEBI:29999"/>
        <dbReference type="ChEBI" id="CHEBI:30616"/>
        <dbReference type="ChEBI" id="CHEBI:83421"/>
        <dbReference type="ChEBI" id="CHEBI:456216"/>
        <dbReference type="EC" id="2.7.11.1"/>
    </reaction>
</comment>
<dbReference type="FunFam" id="3.30.200.20:FF:000147">
    <property type="entry name" value="probable serine/threonine protein kinase IREH1"/>
    <property type="match status" value="1"/>
</dbReference>
<evidence type="ECO:0000256" key="7">
    <source>
        <dbReference type="ARBA" id="ARBA00022741"/>
    </source>
</evidence>
<dbReference type="Pfam" id="PF26031">
    <property type="entry name" value="IREH1"/>
    <property type="match status" value="1"/>
</dbReference>
<dbReference type="InterPro" id="IPR000719">
    <property type="entry name" value="Prot_kinase_dom"/>
</dbReference>
<dbReference type="InterPro" id="IPR025150">
    <property type="entry name" value="GH123_cat"/>
</dbReference>
<dbReference type="SUPFAM" id="SSF56112">
    <property type="entry name" value="Protein kinase-like (PK-like)"/>
    <property type="match status" value="1"/>
</dbReference>
<dbReference type="InterPro" id="IPR050236">
    <property type="entry name" value="Ser_Thr_kinase_AGC"/>
</dbReference>
<evidence type="ECO:0000256" key="8">
    <source>
        <dbReference type="ARBA" id="ARBA00022771"/>
    </source>
</evidence>
<keyword evidence="4" id="KW-0597">Phosphoprotein</keyword>
<dbReference type="InterPro" id="IPR000961">
    <property type="entry name" value="AGC-kinase_C"/>
</dbReference>
<dbReference type="FunFam" id="1.10.510.10:FF:000446">
    <property type="entry name" value="Microtubule associated serine/threonine kinase 2"/>
    <property type="match status" value="1"/>
</dbReference>
<dbReference type="GO" id="GO:0004674">
    <property type="term" value="F:protein serine/threonine kinase activity"/>
    <property type="evidence" value="ECO:0007669"/>
    <property type="project" value="UniProtKB-KW"/>
</dbReference>
<evidence type="ECO:0000256" key="1">
    <source>
        <dbReference type="ARBA" id="ARBA00009903"/>
    </source>
</evidence>
<dbReference type="EC" id="2.7.11.1" evidence="2"/>
<evidence type="ECO:0000256" key="2">
    <source>
        <dbReference type="ARBA" id="ARBA00012513"/>
    </source>
</evidence>
<evidence type="ECO:0000313" key="17">
    <source>
        <dbReference type="EMBL" id="CAE5959489.1"/>
    </source>
</evidence>
<dbReference type="PROSITE" id="PS00108">
    <property type="entry name" value="PROTEIN_KINASE_ST"/>
    <property type="match status" value="1"/>
</dbReference>
<dbReference type="GO" id="GO:0005524">
    <property type="term" value="F:ATP binding"/>
    <property type="evidence" value="ECO:0007669"/>
    <property type="project" value="UniProtKB-KW"/>
</dbReference>
<dbReference type="InterPro" id="IPR011009">
    <property type="entry name" value="Kinase-like_dom_sf"/>
</dbReference>
<evidence type="ECO:0000256" key="4">
    <source>
        <dbReference type="ARBA" id="ARBA00022553"/>
    </source>
</evidence>
<evidence type="ECO:0000256" key="11">
    <source>
        <dbReference type="ARBA" id="ARBA00022840"/>
    </source>
</evidence>
<proteinExistence type="inferred from homology"/>
<gene>
    <name evidence="17" type="ORF">AARE701A_LOCUS3010</name>
</gene>
<keyword evidence="8" id="KW-0863">Zinc-finger</keyword>
<dbReference type="SMART" id="SM00220">
    <property type="entry name" value="S_TKc"/>
    <property type="match status" value="1"/>
</dbReference>
<evidence type="ECO:0000256" key="6">
    <source>
        <dbReference type="ARBA" id="ARBA00022723"/>
    </source>
</evidence>
<dbReference type="Proteomes" id="UP000682877">
    <property type="component" value="Chromosome 1"/>
</dbReference>
<protein>
    <recommendedName>
        <fullName evidence="2">non-specific serine/threonine protein kinase</fullName>
        <ecNumber evidence="2">2.7.11.1</ecNumber>
    </recommendedName>
</protein>
<dbReference type="Pfam" id="PF00069">
    <property type="entry name" value="Pkinase"/>
    <property type="match status" value="1"/>
</dbReference>
<evidence type="ECO:0000256" key="14">
    <source>
        <dbReference type="SAM" id="MobiDB-lite"/>
    </source>
</evidence>
<dbReference type="CDD" id="cd05579">
    <property type="entry name" value="STKc_MAST_like"/>
    <property type="match status" value="1"/>
</dbReference>
<reference evidence="17" key="1">
    <citation type="submission" date="2021-01" db="EMBL/GenBank/DDBJ databases">
        <authorList>
            <person name="Bezrukov I."/>
        </authorList>
    </citation>
    <scope>NUCLEOTIDE SEQUENCE</scope>
</reference>
<dbReference type="GO" id="GO:0008270">
    <property type="term" value="F:zinc ion binding"/>
    <property type="evidence" value="ECO:0007669"/>
    <property type="project" value="UniProtKB-KW"/>
</dbReference>
<dbReference type="PROSITE" id="PS50011">
    <property type="entry name" value="PROTEIN_KINASE_DOM"/>
    <property type="match status" value="1"/>
</dbReference>
<feature type="domain" description="Protein kinase" evidence="15">
    <location>
        <begin position="670"/>
        <end position="955"/>
    </location>
</feature>
<evidence type="ECO:0000259" key="16">
    <source>
        <dbReference type="PROSITE" id="PS51285"/>
    </source>
</evidence>
<evidence type="ECO:0000256" key="5">
    <source>
        <dbReference type="ARBA" id="ARBA00022679"/>
    </source>
</evidence>
<keyword evidence="3" id="KW-0723">Serine/threonine-protein kinase</keyword>
<keyword evidence="6" id="KW-0479">Metal-binding</keyword>
<keyword evidence="10" id="KW-0862">Zinc</keyword>
<evidence type="ECO:0000256" key="10">
    <source>
        <dbReference type="ARBA" id="ARBA00022833"/>
    </source>
</evidence>
<sequence length="1799" mass="202316">MAEENRMDRGVSSTVAIPSGLNRIKTRLASSGLRPEDSSDTVVKPPFNRNQKIIFPRGHGRTTGSSKQERKGTKLSRWLASYKPKYSCHPPKYACSSTTSSEDIKLRGKNCGKDEEMMIKVSETNLPCSKSMGIKSFSHELGPRGGVQTPYPRPHSYNDLKELLGSLHSRFDVAKETVDKKLDVFVIDVKEAMEKMDPSCPEDREMAEELLDVARSCMEMTSAQLRATCESIVQDLTRKRKQCQAGLVKWLFSQLLFILTHCTRVVMFQKETEPIDESSFRKFKKCLERIPALETDWGSTPRVDDSGSGYPKYQRNEAGQKFKRQDKESLESETSFDYVIPNDHSDNAAREGYAAAKQEFPSQKPQFDSKVVEQRFYLSDEYEDKMPNESGKELSGSDYVICRICEEEVPLSHLEPHSYICAYADKCEINCLDVDERLLKLEEILEQIIDSRSLNSFTQVGGLENSVLRKSGVASEGCSPKINEWRNKGLEGMFEDLHEMDTAFIDESYTYPINLKSHVGAKICHHATSSSTGSITSVSSTNTPRTSHFDSYWLERHCPEQEDLQLMMDLSDIARCGASTDFSKEGSCDYIMACMQDIQAVLKQGKLKALVIDTFGGRIEKLLCEKYLHARELTANKSSVGNVKESEDVLEHASATPQLLLKDRISIDDFEIIKPISRGAFGKVFLARKRTTGDFFAIKVLKKLDMIRKNDIERILQERNILITVRYPFLVRFFYSFTCRDNLYLVMEYLNGGDLYSLLQKVGCLDEEIARIYIAELVLALEYLHSLKIVHRDLKPDNLLIAYNGHIKLTDFGLSKIGLINNTIDLSGHESDVSPRTSSHHFQKNQEEERIRHSAVGTPDYLAPEILLGTEHGYASDWWSVGIVLFELITGIPPFTAARPEIIFDNILNGKMPWPDVPGEMSYEAQDLINRLLVHEPEKRLGANGAAEVKSHPFFQGVDWDNLALQKAAFVPQPESIADTSYFVSRFCENSGSDSETDNNSGSFPDSGDELDECTNLEKFDSPPYYLSLINFSFKNLSQLASINHDVLLQKDPAKGGGGDSPFKSHGTIRVEVVLGMLDLAILIKHDLSFVNHHLQDPSGTVSGVLQLSSVVSFDPTEHLAVVYHSNKKKRSSLLGPDKHNIGGKTFAFTNHSEPRGFHIGSQEMTVPVEGVAGGGTAYGFNDAEPLKQSTDPAEVPTADLVNVWCMPNTVNVGSQETPRPLEPINLLAARNERESFQIAMRPKVSWAASSPSGSVQVQCSDLCSSAGDRLVVGQSLNLRRVVPVLGVPDALVPLDLPVSQLSLFPGETSVIWVSIDVPNGQPPGQYEGEIIVSAMKTDGGGSAHLGKHEKDQLCVELNNCLDIMEPIEGKPMDEVVERIKCASSSLRRILFSPSFSEFISMNGSTDMMEEDVVSNLSLRIKLRLTVWEFIIPVTPSLPSVIGVSDTVIEDRFGVERGSEEWYEKLDLHFKWLLQYRISPYFCKWGEGMRVLTYTSPWPADHPKSDEYLSDPRLAAYAVPYRQVIAGDDSRESYLRKEVEILRNKPHWKKAYFYLWDEPLNMEHFDSVRKMASKIYAYAPDARVLTTYYCGPGDAPLAPTPFESFVKVPNLLRPHTQIYCTSEWVLGNREDLVKDIVHELQTENGEEWWTYICLGPSDPHPNWHLGMRGTQQRAVMWRVWKEGGTGFLYWGANCYEKATVPSAEVKFRRGLPPGDGVLYYPGEVFSSSSEPVASLRLERLLSGLQDYEYLKLYESKYGREEAMGLLEKTGVYTGPERYTLEHRPIDVLRGEVYNTCRPS</sequence>
<dbReference type="PANTHER" id="PTHR24356">
    <property type="entry name" value="SERINE/THREONINE-PROTEIN KINASE"/>
    <property type="match status" value="1"/>
</dbReference>
<evidence type="ECO:0000256" key="12">
    <source>
        <dbReference type="ARBA" id="ARBA00047899"/>
    </source>
</evidence>
<keyword evidence="18" id="KW-1185">Reference proteome</keyword>
<dbReference type="InterPro" id="IPR058783">
    <property type="entry name" value="IREH1/IRE-like_N"/>
</dbReference>
<accession>A0A8S1ZHX6</accession>
<feature type="region of interest" description="Disordered" evidence="14">
    <location>
        <begin position="991"/>
        <end position="1012"/>
    </location>
</feature>
<keyword evidence="7" id="KW-0547">Nucleotide-binding</keyword>
<evidence type="ECO:0000313" key="18">
    <source>
        <dbReference type="Proteomes" id="UP000682877"/>
    </source>
</evidence>
<evidence type="ECO:0000256" key="3">
    <source>
        <dbReference type="ARBA" id="ARBA00022527"/>
    </source>
</evidence>
<feature type="compositionally biased region" description="Basic and acidic residues" evidence="14">
    <location>
        <begin position="314"/>
        <end position="330"/>
    </location>
</feature>
<evidence type="ECO:0000256" key="13">
    <source>
        <dbReference type="ARBA" id="ARBA00048679"/>
    </source>
</evidence>
<keyword evidence="9" id="KW-0418">Kinase</keyword>
<comment type="catalytic activity">
    <reaction evidence="12">
        <text>L-threonyl-[protein] + ATP = O-phospho-L-threonyl-[protein] + ADP + H(+)</text>
        <dbReference type="Rhea" id="RHEA:46608"/>
        <dbReference type="Rhea" id="RHEA-COMP:11060"/>
        <dbReference type="Rhea" id="RHEA-COMP:11605"/>
        <dbReference type="ChEBI" id="CHEBI:15378"/>
        <dbReference type="ChEBI" id="CHEBI:30013"/>
        <dbReference type="ChEBI" id="CHEBI:30616"/>
        <dbReference type="ChEBI" id="CHEBI:61977"/>
        <dbReference type="ChEBI" id="CHEBI:456216"/>
        <dbReference type="EC" id="2.7.11.1"/>
    </reaction>
</comment>
<dbReference type="Gene3D" id="1.10.510.10">
    <property type="entry name" value="Transferase(Phosphotransferase) domain 1"/>
    <property type="match status" value="1"/>
</dbReference>
<dbReference type="InterPro" id="IPR008271">
    <property type="entry name" value="Ser/Thr_kinase_AS"/>
</dbReference>
<dbReference type="PROSITE" id="PS51285">
    <property type="entry name" value="AGC_KINASE_CTER"/>
    <property type="match status" value="1"/>
</dbReference>
<comment type="similarity">
    <text evidence="1">Belongs to the protein kinase superfamily. AGC Ser/Thr protein kinase family.</text>
</comment>
<feature type="domain" description="AGC-kinase C-terminal" evidence="16">
    <location>
        <begin position="956"/>
        <end position="1044"/>
    </location>
</feature>
<keyword evidence="11" id="KW-0067">ATP-binding</keyword>
<feature type="compositionally biased region" description="Polar residues" evidence="14">
    <location>
        <begin position="991"/>
        <end position="1004"/>
    </location>
</feature>
<dbReference type="PANTHER" id="PTHR24356:SF354">
    <property type="entry name" value="SERINE_THREONINE PROTEIN KINASE IRE4-RELATED"/>
    <property type="match status" value="1"/>
</dbReference>
<organism evidence="17 18">
    <name type="scientific">Arabidopsis arenosa</name>
    <name type="common">Sand rock-cress</name>
    <name type="synonym">Cardaminopsis arenosa</name>
    <dbReference type="NCBI Taxonomy" id="38785"/>
    <lineage>
        <taxon>Eukaryota</taxon>
        <taxon>Viridiplantae</taxon>
        <taxon>Streptophyta</taxon>
        <taxon>Embryophyta</taxon>
        <taxon>Tracheophyta</taxon>
        <taxon>Spermatophyta</taxon>
        <taxon>Magnoliopsida</taxon>
        <taxon>eudicotyledons</taxon>
        <taxon>Gunneridae</taxon>
        <taxon>Pentapetalae</taxon>
        <taxon>rosids</taxon>
        <taxon>malvids</taxon>
        <taxon>Brassicales</taxon>
        <taxon>Brassicaceae</taxon>
        <taxon>Camelineae</taxon>
        <taxon>Arabidopsis</taxon>
    </lineage>
</organism>
<dbReference type="Pfam" id="PF13320">
    <property type="entry name" value="GH123_cat"/>
    <property type="match status" value="1"/>
</dbReference>
<feature type="region of interest" description="Disordered" evidence="14">
    <location>
        <begin position="298"/>
        <end position="330"/>
    </location>
</feature>
<dbReference type="EMBL" id="LR999451">
    <property type="protein sequence ID" value="CAE5959489.1"/>
    <property type="molecule type" value="Genomic_DNA"/>
</dbReference>